<dbReference type="AlphaFoldDB" id="A0A0C2GD86"/>
<dbReference type="PANTHER" id="PTHR11827">
    <property type="entry name" value="SOLUTE CARRIER FAMILY 12, CATION COTRANSPORTERS"/>
    <property type="match status" value="1"/>
</dbReference>
<feature type="domain" description="SLC12A transporter C-terminal" evidence="7">
    <location>
        <begin position="200"/>
        <end position="283"/>
    </location>
</feature>
<feature type="domain" description="Amino acid permease/ SLC12A" evidence="6">
    <location>
        <begin position="2"/>
        <end position="176"/>
    </location>
</feature>
<dbReference type="GO" id="GO:0055078">
    <property type="term" value="P:sodium ion homeostasis"/>
    <property type="evidence" value="ECO:0007669"/>
    <property type="project" value="TreeGrafter"/>
</dbReference>
<comment type="subcellular location">
    <subcellularLocation>
        <location evidence="1">Membrane</location>
        <topology evidence="1">Multi-pass membrane protein</topology>
    </subcellularLocation>
</comment>
<dbReference type="InterPro" id="IPR004841">
    <property type="entry name" value="AA-permease/SLC12A_dom"/>
</dbReference>
<keyword evidence="3 5" id="KW-1133">Transmembrane helix</keyword>
<evidence type="ECO:0000313" key="9">
    <source>
        <dbReference type="Proteomes" id="UP000054047"/>
    </source>
</evidence>
<dbReference type="Proteomes" id="UP000054047">
    <property type="component" value="Unassembled WGS sequence"/>
</dbReference>
<reference evidence="8 9" key="1">
    <citation type="submission" date="2013-12" db="EMBL/GenBank/DDBJ databases">
        <title>Draft genome of the parsitic nematode Ancylostoma duodenale.</title>
        <authorList>
            <person name="Mitreva M."/>
        </authorList>
    </citation>
    <scope>NUCLEOTIDE SEQUENCE [LARGE SCALE GENOMIC DNA]</scope>
    <source>
        <strain evidence="8 9">Zhejiang</strain>
    </source>
</reference>
<keyword evidence="9" id="KW-1185">Reference proteome</keyword>
<evidence type="ECO:0000256" key="5">
    <source>
        <dbReference type="SAM" id="Phobius"/>
    </source>
</evidence>
<feature type="transmembrane region" description="Helical" evidence="5">
    <location>
        <begin position="83"/>
        <end position="105"/>
    </location>
</feature>
<dbReference type="GO" id="GO:0016020">
    <property type="term" value="C:membrane"/>
    <property type="evidence" value="ECO:0007669"/>
    <property type="project" value="UniProtKB-SubCell"/>
</dbReference>
<proteinExistence type="predicted"/>
<feature type="domain" description="SLC12A transporter C-terminal" evidence="7">
    <location>
        <begin position="289"/>
        <end position="357"/>
    </location>
</feature>
<evidence type="ECO:0000313" key="8">
    <source>
        <dbReference type="EMBL" id="KIH59090.1"/>
    </source>
</evidence>
<dbReference type="Pfam" id="PF00324">
    <property type="entry name" value="AA_permease"/>
    <property type="match status" value="1"/>
</dbReference>
<dbReference type="GO" id="GO:1990573">
    <property type="term" value="P:potassium ion import across plasma membrane"/>
    <property type="evidence" value="ECO:0007669"/>
    <property type="project" value="TreeGrafter"/>
</dbReference>
<dbReference type="PANTHER" id="PTHR11827:SF103">
    <property type="entry name" value="SODIUM CHLORIDE COTRANSPORTER 69, ISOFORM E"/>
    <property type="match status" value="1"/>
</dbReference>
<feature type="transmembrane region" description="Helical" evidence="5">
    <location>
        <begin position="139"/>
        <end position="157"/>
    </location>
</feature>
<evidence type="ECO:0000259" key="6">
    <source>
        <dbReference type="Pfam" id="PF00324"/>
    </source>
</evidence>
<dbReference type="Gene3D" id="1.20.1740.10">
    <property type="entry name" value="Amino acid/polyamine transporter I"/>
    <property type="match status" value="1"/>
</dbReference>
<evidence type="ECO:0000256" key="3">
    <source>
        <dbReference type="ARBA" id="ARBA00022989"/>
    </source>
</evidence>
<dbReference type="OrthoDB" id="2020542at2759"/>
<feature type="transmembrane region" description="Helical" evidence="5">
    <location>
        <begin position="21"/>
        <end position="43"/>
    </location>
</feature>
<evidence type="ECO:0000256" key="2">
    <source>
        <dbReference type="ARBA" id="ARBA00022692"/>
    </source>
</evidence>
<dbReference type="InterPro" id="IPR004842">
    <property type="entry name" value="SLC12A_fam"/>
</dbReference>
<dbReference type="GO" id="GO:0055075">
    <property type="term" value="P:potassium ion homeostasis"/>
    <property type="evidence" value="ECO:0007669"/>
    <property type="project" value="TreeGrafter"/>
</dbReference>
<dbReference type="GO" id="GO:0055064">
    <property type="term" value="P:chloride ion homeostasis"/>
    <property type="evidence" value="ECO:0007669"/>
    <property type="project" value="TreeGrafter"/>
</dbReference>
<name>A0A0C2GD86_9BILA</name>
<keyword evidence="4 5" id="KW-0472">Membrane</keyword>
<sequence>MAGANISGNLKNPQVAIPRGTLSAILVSTIVYISVLLIAGTTYERDADGIVTPDPFNQPDCYYNYTCPFGLLNYYQIVMVTSVWPPIISIGIIAATLCSALASLVSAPKIFQAICEDNVIPAIRMFAKGYGPGNDPRRAYALAFFVTTAVLMIDVNWGTSTTATTYMHTLSGVMKLAKDEFHVKNYRPQDTTQMNQQLAAARRTEDMSQKNLRKQGIKGVCKAVVARTLEEGCDMLYQASGLGRLTPNIVLLGFIENDAVDRSRIKLSQAFYNDMGVGVFRSKSSKAFRAHPDKKIRVGNSAVSDSSVTTHSILTKTTSKGSTIDVWWLSDDGGLTLLVPYLLTQSKSYLEVRLKIIVYVLKLVPRI</sequence>
<evidence type="ECO:0000259" key="7">
    <source>
        <dbReference type="Pfam" id="PF03522"/>
    </source>
</evidence>
<accession>A0A0C2GD86</accession>
<dbReference type="InterPro" id="IPR018491">
    <property type="entry name" value="SLC12_C"/>
</dbReference>
<evidence type="ECO:0000256" key="4">
    <source>
        <dbReference type="ARBA" id="ARBA00023136"/>
    </source>
</evidence>
<dbReference type="Pfam" id="PF03522">
    <property type="entry name" value="SLC12"/>
    <property type="match status" value="2"/>
</dbReference>
<evidence type="ECO:0008006" key="10">
    <source>
        <dbReference type="Google" id="ProtNLM"/>
    </source>
</evidence>
<dbReference type="EMBL" id="KN732349">
    <property type="protein sequence ID" value="KIH59090.1"/>
    <property type="molecule type" value="Genomic_DNA"/>
</dbReference>
<dbReference type="GO" id="GO:0006884">
    <property type="term" value="P:cell volume homeostasis"/>
    <property type="evidence" value="ECO:0007669"/>
    <property type="project" value="TreeGrafter"/>
</dbReference>
<protein>
    <recommendedName>
        <fullName evidence="10">Amino acid permease/ SLC12A domain-containing protein</fullName>
    </recommendedName>
</protein>
<keyword evidence="2 5" id="KW-0812">Transmembrane</keyword>
<evidence type="ECO:0000256" key="1">
    <source>
        <dbReference type="ARBA" id="ARBA00004141"/>
    </source>
</evidence>
<gene>
    <name evidence="8" type="ORF">ANCDUO_10692</name>
</gene>
<organism evidence="8 9">
    <name type="scientific">Ancylostoma duodenale</name>
    <dbReference type="NCBI Taxonomy" id="51022"/>
    <lineage>
        <taxon>Eukaryota</taxon>
        <taxon>Metazoa</taxon>
        <taxon>Ecdysozoa</taxon>
        <taxon>Nematoda</taxon>
        <taxon>Chromadorea</taxon>
        <taxon>Rhabditida</taxon>
        <taxon>Rhabditina</taxon>
        <taxon>Rhabditomorpha</taxon>
        <taxon>Strongyloidea</taxon>
        <taxon>Ancylostomatidae</taxon>
        <taxon>Ancylostomatinae</taxon>
        <taxon>Ancylostoma</taxon>
    </lineage>
</organism>
<dbReference type="GO" id="GO:0008511">
    <property type="term" value="F:sodium:potassium:chloride symporter activity"/>
    <property type="evidence" value="ECO:0007669"/>
    <property type="project" value="TreeGrafter"/>
</dbReference>